<evidence type="ECO:0000256" key="6">
    <source>
        <dbReference type="SAM" id="SignalP"/>
    </source>
</evidence>
<gene>
    <name evidence="7" type="ORF">LLUT_LOCUS2655</name>
    <name evidence="8" type="ORF">LLUT_LOCUS2656</name>
</gene>
<protein>
    <submittedName>
        <fullName evidence="7">Uncharacterized protein</fullName>
    </submittedName>
</protein>
<dbReference type="EMBL" id="CAXHTB010000002">
    <property type="protein sequence ID" value="CAL0301596.1"/>
    <property type="molecule type" value="Genomic_DNA"/>
</dbReference>
<dbReference type="EMBL" id="CAXHTB010000002">
    <property type="protein sequence ID" value="CAL0301595.1"/>
    <property type="molecule type" value="Genomic_DNA"/>
</dbReference>
<name>A0AAV1VX22_LUPLU</name>
<dbReference type="GO" id="GO:0031640">
    <property type="term" value="P:killing of cells of another organism"/>
    <property type="evidence" value="ECO:0007669"/>
    <property type="project" value="UniProtKB-KW"/>
</dbReference>
<keyword evidence="2" id="KW-0929">Antimicrobial</keyword>
<evidence type="ECO:0000256" key="1">
    <source>
        <dbReference type="ARBA" id="ARBA00006722"/>
    </source>
</evidence>
<evidence type="ECO:0000313" key="8">
    <source>
        <dbReference type="EMBL" id="CAL0301596.1"/>
    </source>
</evidence>
<keyword evidence="4" id="KW-0611">Plant defense</keyword>
<dbReference type="Proteomes" id="UP001497480">
    <property type="component" value="Unassembled WGS sequence"/>
</dbReference>
<evidence type="ECO:0000256" key="5">
    <source>
        <dbReference type="ARBA" id="ARBA00023157"/>
    </source>
</evidence>
<keyword evidence="9" id="KW-1185">Reference proteome</keyword>
<dbReference type="AlphaFoldDB" id="A0AAV1VX22"/>
<evidence type="ECO:0000256" key="3">
    <source>
        <dbReference type="ARBA" id="ARBA00022577"/>
    </source>
</evidence>
<evidence type="ECO:0000256" key="4">
    <source>
        <dbReference type="ARBA" id="ARBA00022821"/>
    </source>
</evidence>
<dbReference type="InterPro" id="IPR010851">
    <property type="entry name" value="DEFL"/>
</dbReference>
<keyword evidence="3" id="KW-0295">Fungicide</keyword>
<reference evidence="7 9" key="1">
    <citation type="submission" date="2024-03" db="EMBL/GenBank/DDBJ databases">
        <authorList>
            <person name="Martinez-Hernandez J."/>
        </authorList>
    </citation>
    <scope>NUCLEOTIDE SEQUENCE [LARGE SCALE GENOMIC DNA]</scope>
</reference>
<dbReference type="GO" id="GO:0050832">
    <property type="term" value="P:defense response to fungus"/>
    <property type="evidence" value="ECO:0007669"/>
    <property type="project" value="UniProtKB-KW"/>
</dbReference>
<comment type="caution">
    <text evidence="7">The sequence shown here is derived from an EMBL/GenBank/DDBJ whole genome shotgun (WGS) entry which is preliminary data.</text>
</comment>
<keyword evidence="6" id="KW-0732">Signal</keyword>
<evidence type="ECO:0000256" key="2">
    <source>
        <dbReference type="ARBA" id="ARBA00022529"/>
    </source>
</evidence>
<evidence type="ECO:0000313" key="9">
    <source>
        <dbReference type="Proteomes" id="UP001497480"/>
    </source>
</evidence>
<comment type="similarity">
    <text evidence="1">Belongs to the DEFL family.</text>
</comment>
<sequence length="79" mass="8499">MAITNIRLNFFMAFLCIALILASTPGSMGATPEGKWMICTAINGCPDNNACNNYCKTERFPGGGFCNSKQGGKCCCQYN</sequence>
<evidence type="ECO:0000313" key="7">
    <source>
        <dbReference type="EMBL" id="CAL0301595.1"/>
    </source>
</evidence>
<keyword evidence="5" id="KW-1015">Disulfide bond</keyword>
<feature type="signal peptide" evidence="6">
    <location>
        <begin position="1"/>
        <end position="29"/>
    </location>
</feature>
<accession>A0AAV1VX22</accession>
<dbReference type="Pfam" id="PF25052">
    <property type="entry name" value="AtDEF-like"/>
    <property type="match status" value="1"/>
</dbReference>
<feature type="chain" id="PRO_5044714205" evidence="6">
    <location>
        <begin position="30"/>
        <end position="79"/>
    </location>
</feature>
<organism evidence="7 9">
    <name type="scientific">Lupinus luteus</name>
    <name type="common">European yellow lupine</name>
    <dbReference type="NCBI Taxonomy" id="3873"/>
    <lineage>
        <taxon>Eukaryota</taxon>
        <taxon>Viridiplantae</taxon>
        <taxon>Streptophyta</taxon>
        <taxon>Embryophyta</taxon>
        <taxon>Tracheophyta</taxon>
        <taxon>Spermatophyta</taxon>
        <taxon>Magnoliopsida</taxon>
        <taxon>eudicotyledons</taxon>
        <taxon>Gunneridae</taxon>
        <taxon>Pentapetalae</taxon>
        <taxon>rosids</taxon>
        <taxon>fabids</taxon>
        <taxon>Fabales</taxon>
        <taxon>Fabaceae</taxon>
        <taxon>Papilionoideae</taxon>
        <taxon>50 kb inversion clade</taxon>
        <taxon>genistoids sensu lato</taxon>
        <taxon>core genistoids</taxon>
        <taxon>Genisteae</taxon>
        <taxon>Lupinus</taxon>
    </lineage>
</organism>
<proteinExistence type="inferred from homology"/>